<keyword evidence="1" id="KW-1003">Cell membrane</keyword>
<organism evidence="2 3">
    <name type="scientific">Berkelbacteria bacterium GW2011_GWA2_35_9</name>
    <dbReference type="NCBI Taxonomy" id="1618333"/>
    <lineage>
        <taxon>Bacteria</taxon>
        <taxon>Candidatus Berkelbacteria</taxon>
    </lineage>
</organism>
<evidence type="ECO:0000313" key="3">
    <source>
        <dbReference type="Proteomes" id="UP000034316"/>
    </source>
</evidence>
<proteinExistence type="inferred from homology"/>
<dbReference type="SMART" id="SM01234">
    <property type="entry name" value="Haemolytic"/>
    <property type="match status" value="1"/>
</dbReference>
<dbReference type="AlphaFoldDB" id="A0A0G0DHT4"/>
<name>A0A0G0DHT4_9BACT</name>
<dbReference type="Pfam" id="PF01809">
    <property type="entry name" value="YidD"/>
    <property type="match status" value="1"/>
</dbReference>
<comment type="caution">
    <text evidence="2">The sequence shown here is derived from an EMBL/GenBank/DDBJ whole genome shotgun (WGS) entry which is preliminary data.</text>
</comment>
<dbReference type="NCBIfam" id="TIGR00278">
    <property type="entry name" value="membrane protein insertion efficiency factor YidD"/>
    <property type="match status" value="1"/>
</dbReference>
<keyword evidence="1" id="KW-0472">Membrane</keyword>
<evidence type="ECO:0000313" key="2">
    <source>
        <dbReference type="EMBL" id="KKP88291.1"/>
    </source>
</evidence>
<reference evidence="2 3" key="1">
    <citation type="journal article" date="2015" name="Nature">
        <title>rRNA introns, odd ribosomes, and small enigmatic genomes across a large radiation of phyla.</title>
        <authorList>
            <person name="Brown C.T."/>
            <person name="Hug L.A."/>
            <person name="Thomas B.C."/>
            <person name="Sharon I."/>
            <person name="Castelle C.J."/>
            <person name="Singh A."/>
            <person name="Wilkins M.J."/>
            <person name="Williams K.H."/>
            <person name="Banfield J.F."/>
        </authorList>
    </citation>
    <scope>NUCLEOTIDE SEQUENCE [LARGE SCALE GENOMIC DNA]</scope>
</reference>
<dbReference type="PANTHER" id="PTHR33383:SF1">
    <property type="entry name" value="MEMBRANE PROTEIN INSERTION EFFICIENCY FACTOR-RELATED"/>
    <property type="match status" value="1"/>
</dbReference>
<dbReference type="PANTHER" id="PTHR33383">
    <property type="entry name" value="MEMBRANE PROTEIN INSERTION EFFICIENCY FACTOR-RELATED"/>
    <property type="match status" value="1"/>
</dbReference>
<comment type="similarity">
    <text evidence="1">Belongs to the UPF0161 family.</text>
</comment>
<gene>
    <name evidence="2" type="ORF">UR93_C0017G0006</name>
</gene>
<dbReference type="HAMAP" id="MF_00386">
    <property type="entry name" value="UPF0161_YidD"/>
    <property type="match status" value="1"/>
</dbReference>
<protein>
    <recommendedName>
        <fullName evidence="1">Putative membrane protein insertion efficiency factor</fullName>
    </recommendedName>
</protein>
<evidence type="ECO:0000256" key="1">
    <source>
        <dbReference type="HAMAP-Rule" id="MF_00386"/>
    </source>
</evidence>
<comment type="subcellular location">
    <subcellularLocation>
        <location evidence="1">Cell membrane</location>
        <topology evidence="1">Peripheral membrane protein</topology>
        <orientation evidence="1">Cytoplasmic side</orientation>
    </subcellularLocation>
</comment>
<accession>A0A0G0DHT4</accession>
<dbReference type="InterPro" id="IPR002696">
    <property type="entry name" value="Membr_insert_effic_factor_YidD"/>
</dbReference>
<sequence>MFRKIILNFIRFYQKTLSPDKGYLKKYFLAGYCPFTPHCSDYCYQAVEKYGSLKGLAKCAGRILRCLPWTKGGRDPA</sequence>
<dbReference type="EMBL" id="LBRB01000017">
    <property type="protein sequence ID" value="KKP88291.1"/>
    <property type="molecule type" value="Genomic_DNA"/>
</dbReference>
<dbReference type="Proteomes" id="UP000034316">
    <property type="component" value="Unassembled WGS sequence"/>
</dbReference>
<dbReference type="GO" id="GO:0005886">
    <property type="term" value="C:plasma membrane"/>
    <property type="evidence" value="ECO:0007669"/>
    <property type="project" value="UniProtKB-SubCell"/>
</dbReference>
<comment type="function">
    <text evidence="1">Could be involved in insertion of integral membrane proteins into the membrane.</text>
</comment>
<dbReference type="STRING" id="1618333.UR93_C0017G0006"/>